<organism evidence="1 2">
    <name type="scientific">Pandoraea morbifera</name>
    <dbReference type="NCBI Taxonomy" id="2508300"/>
    <lineage>
        <taxon>Bacteria</taxon>
        <taxon>Pseudomonadati</taxon>
        <taxon>Pseudomonadota</taxon>
        <taxon>Betaproteobacteria</taxon>
        <taxon>Burkholderiales</taxon>
        <taxon>Burkholderiaceae</taxon>
        <taxon>Pandoraea</taxon>
    </lineage>
</organism>
<reference evidence="1 2" key="1">
    <citation type="submission" date="2019-08" db="EMBL/GenBank/DDBJ databases">
        <authorList>
            <person name="Peeters C."/>
        </authorList>
    </citation>
    <scope>NUCLEOTIDE SEQUENCE [LARGE SCALE GENOMIC DNA]</scope>
    <source>
        <strain evidence="1 2">LMG 31116</strain>
    </source>
</reference>
<accession>A0A5E4Y2G7</accession>
<proteinExistence type="predicted"/>
<protein>
    <submittedName>
        <fullName evidence="1">Uncharacterized protein</fullName>
    </submittedName>
</protein>
<evidence type="ECO:0000313" key="1">
    <source>
        <dbReference type="EMBL" id="VVE42871.1"/>
    </source>
</evidence>
<dbReference type="RefSeq" id="WP_150568360.1">
    <property type="nucleotide sequence ID" value="NZ_CABPSD010000016.1"/>
</dbReference>
<dbReference type="Proteomes" id="UP000368474">
    <property type="component" value="Unassembled WGS sequence"/>
</dbReference>
<sequence length="139" mass="15642">MQHPDQHHDSFFGEPIRVYTRAQAIEDGALIDVSQVAHEAGFRLPLALTTAVWADCVAWDDTDSQRQAAQDEAGRLWDVIWMACLAARRARESRRFAFQVYRVPRGGRGIRARLTTLHMCIGPDDNAAPVITILMPNED</sequence>
<dbReference type="EMBL" id="CABPSD010000016">
    <property type="protein sequence ID" value="VVE42871.1"/>
    <property type="molecule type" value="Genomic_DNA"/>
</dbReference>
<dbReference type="Pfam" id="PF20213">
    <property type="entry name" value="DUF6573"/>
    <property type="match status" value="1"/>
</dbReference>
<gene>
    <name evidence="1" type="ORF">PMO31116_04207</name>
</gene>
<name>A0A5E4Y2G7_9BURK</name>
<dbReference type="AlphaFoldDB" id="A0A5E4Y2G7"/>
<dbReference type="InterPro" id="IPR046480">
    <property type="entry name" value="DUF6573"/>
</dbReference>
<keyword evidence="2" id="KW-1185">Reference proteome</keyword>
<evidence type="ECO:0000313" key="2">
    <source>
        <dbReference type="Proteomes" id="UP000368474"/>
    </source>
</evidence>